<dbReference type="EMBL" id="UIGY01000141">
    <property type="protein sequence ID" value="SUZ11762.1"/>
    <property type="molecule type" value="Genomic_DNA"/>
</dbReference>
<accession>A0A061HKE9</accession>
<feature type="chain" id="PRO_5044538311" evidence="1">
    <location>
        <begin position="18"/>
        <end position="65"/>
    </location>
</feature>
<gene>
    <name evidence="2" type="ORF">BGT96224_E5538</name>
    <name evidence="3" type="ORF">BGT96224V2_LOCUS4929</name>
</gene>
<keyword evidence="1" id="KW-0732">Signal</keyword>
<evidence type="ECO:0000313" key="4">
    <source>
        <dbReference type="Proteomes" id="UP000053110"/>
    </source>
</evidence>
<dbReference type="OrthoDB" id="4835952at2759"/>
<dbReference type="AlphaFoldDB" id="A0A061HKE9"/>
<evidence type="ECO:0000313" key="3">
    <source>
        <dbReference type="EMBL" id="SUZ11762.1"/>
    </source>
</evidence>
<sequence length="65" mass="6855">MQINIIAIISLVSLALALPRNLNTREVETSTASMTNSAGEVVPYDSTGVVTRSLPNERVVTPADG</sequence>
<evidence type="ECO:0000313" key="2">
    <source>
        <dbReference type="EMBL" id="EPQ63548.1"/>
    </source>
</evidence>
<reference evidence="3" key="3">
    <citation type="submission" date="2018-07" db="EMBL/GenBank/DDBJ databases">
        <authorList>
            <person name="Quirk P.G."/>
            <person name="Krulwich T.A."/>
        </authorList>
    </citation>
    <scope>NUCLEOTIDE SEQUENCE</scope>
    <source>
        <strain evidence="3">96224</strain>
    </source>
</reference>
<name>A0A061HKE9_BLUGR</name>
<reference evidence="4" key="1">
    <citation type="journal article" date="2013" name="Nat. Genet.">
        <title>The wheat powdery mildew genome shows the unique evolution of an obligate biotroph.</title>
        <authorList>
            <person name="Wicker T."/>
            <person name="Oberhaensli S."/>
            <person name="Parlange F."/>
            <person name="Buchmann J.P."/>
            <person name="Shatalina M."/>
            <person name="Roffler S."/>
            <person name="Ben-David R."/>
            <person name="Dolezel J."/>
            <person name="Simkova H."/>
            <person name="Schulze-Lefert P."/>
            <person name="Spanu P.D."/>
            <person name="Bruggmann R."/>
            <person name="Amselem J."/>
            <person name="Quesneville H."/>
            <person name="Ver Loren van Themaat E."/>
            <person name="Paape T."/>
            <person name="Shimizu K.K."/>
            <person name="Keller B."/>
        </authorList>
    </citation>
    <scope>NUCLEOTIDE SEQUENCE [LARGE SCALE GENOMIC DNA]</scope>
    <source>
        <strain evidence="4">96224</strain>
    </source>
</reference>
<reference evidence="2" key="2">
    <citation type="submission" date="2013-01" db="EMBL/GenBank/DDBJ databases">
        <title>The wheat powdery mildew genome reveals unique evolution of an obligate biotroph.</title>
        <authorList>
            <person name="Oberhaensli S."/>
            <person name="Wicker T."/>
            <person name="Keller B."/>
        </authorList>
    </citation>
    <scope>NUCLEOTIDE SEQUENCE</scope>
    <source>
        <strain evidence="2">96224</strain>
    </source>
</reference>
<dbReference type="HOGENOM" id="CLU_2849370_0_0_1"/>
<proteinExistence type="predicted"/>
<protein>
    <submittedName>
        <fullName evidence="3">BgtE-5538</fullName>
    </submittedName>
    <submittedName>
        <fullName evidence="2">Putative secreted effector protein</fullName>
    </submittedName>
</protein>
<feature type="signal peptide" evidence="1">
    <location>
        <begin position="1"/>
        <end position="17"/>
    </location>
</feature>
<organism evidence="3">
    <name type="scientific">Blumeria graminis f. sp. tritici 96224</name>
    <dbReference type="NCBI Taxonomy" id="1268274"/>
    <lineage>
        <taxon>Eukaryota</taxon>
        <taxon>Fungi</taxon>
        <taxon>Dikarya</taxon>
        <taxon>Ascomycota</taxon>
        <taxon>Pezizomycotina</taxon>
        <taxon>Leotiomycetes</taxon>
        <taxon>Erysiphales</taxon>
        <taxon>Erysiphaceae</taxon>
        <taxon>Blumeria</taxon>
    </lineage>
</organism>
<dbReference type="EMBL" id="KE375109">
    <property type="protein sequence ID" value="EPQ63548.1"/>
    <property type="molecule type" value="Genomic_DNA"/>
</dbReference>
<evidence type="ECO:0000256" key="1">
    <source>
        <dbReference type="SAM" id="SignalP"/>
    </source>
</evidence>
<dbReference type="Proteomes" id="UP000053110">
    <property type="component" value="Unassembled WGS sequence"/>
</dbReference>